<protein>
    <recommendedName>
        <fullName evidence="4">TerD domain-containing protein</fullName>
    </recommendedName>
</protein>
<gene>
    <name evidence="2" type="ORF">GCM10025868_36340</name>
</gene>
<evidence type="ECO:0000313" key="3">
    <source>
        <dbReference type="Proteomes" id="UP001157017"/>
    </source>
</evidence>
<name>A0ABQ6JMP1_9ACTN</name>
<organism evidence="2 3">
    <name type="scientific">Angustibacter aerolatus</name>
    <dbReference type="NCBI Taxonomy" id="1162965"/>
    <lineage>
        <taxon>Bacteria</taxon>
        <taxon>Bacillati</taxon>
        <taxon>Actinomycetota</taxon>
        <taxon>Actinomycetes</taxon>
        <taxon>Kineosporiales</taxon>
        <taxon>Kineosporiaceae</taxon>
    </lineage>
</organism>
<proteinExistence type="predicted"/>
<feature type="region of interest" description="Disordered" evidence="1">
    <location>
        <begin position="154"/>
        <end position="250"/>
    </location>
</feature>
<reference evidence="3" key="1">
    <citation type="journal article" date="2019" name="Int. J. Syst. Evol. Microbiol.">
        <title>The Global Catalogue of Microorganisms (GCM) 10K type strain sequencing project: providing services to taxonomists for standard genome sequencing and annotation.</title>
        <authorList>
            <consortium name="The Broad Institute Genomics Platform"/>
            <consortium name="The Broad Institute Genome Sequencing Center for Infectious Disease"/>
            <person name="Wu L."/>
            <person name="Ma J."/>
        </authorList>
    </citation>
    <scope>NUCLEOTIDE SEQUENCE [LARGE SCALE GENOMIC DNA]</scope>
    <source>
        <strain evidence="3">NBRC 108730</strain>
    </source>
</reference>
<dbReference type="EMBL" id="BSUZ01000001">
    <property type="protein sequence ID" value="GMA88384.1"/>
    <property type="molecule type" value="Genomic_DNA"/>
</dbReference>
<sequence>MTLTKGAPSVSLTKHGSGARGVLRVNLNWQARPDGGQRKGLFGRGGPKPIDLDLGCLYEFADGSKGVVQALGNAFESRQTFTTERVVWLDGDDRSGANSGGENLYVDLRHAAQIRRVLVYAYIYDGTPDWAGANGVVTLFPASGPQVEVRLDEAGGDARSLRHRAARGQRVGRRGAPRGALRARRAERPRQGVRVGHALGGRSQVARPRPRGPARPAGARVTRPASSRSCGPARRGSARSCRRGTARAPS</sequence>
<keyword evidence="3" id="KW-1185">Reference proteome</keyword>
<dbReference type="Gene3D" id="2.60.60.30">
    <property type="entry name" value="sav2460 like domains"/>
    <property type="match status" value="1"/>
</dbReference>
<comment type="caution">
    <text evidence="2">The sequence shown here is derived from an EMBL/GenBank/DDBJ whole genome shotgun (WGS) entry which is preliminary data.</text>
</comment>
<evidence type="ECO:0008006" key="4">
    <source>
        <dbReference type="Google" id="ProtNLM"/>
    </source>
</evidence>
<dbReference type="Proteomes" id="UP001157017">
    <property type="component" value="Unassembled WGS sequence"/>
</dbReference>
<feature type="compositionally biased region" description="Basic residues" evidence="1">
    <location>
        <begin position="161"/>
        <end position="183"/>
    </location>
</feature>
<evidence type="ECO:0000313" key="2">
    <source>
        <dbReference type="EMBL" id="GMA88384.1"/>
    </source>
</evidence>
<dbReference type="InterPro" id="IPR003325">
    <property type="entry name" value="TerD"/>
</dbReference>
<evidence type="ECO:0000256" key="1">
    <source>
        <dbReference type="SAM" id="MobiDB-lite"/>
    </source>
</evidence>
<feature type="compositionally biased region" description="Basic residues" evidence="1">
    <location>
        <begin position="236"/>
        <end position="250"/>
    </location>
</feature>
<accession>A0ABQ6JMP1</accession>
<dbReference type="CDD" id="cd06974">
    <property type="entry name" value="TerD_like"/>
    <property type="match status" value="1"/>
</dbReference>
<feature type="compositionally biased region" description="Low complexity" evidence="1">
    <location>
        <begin position="214"/>
        <end position="225"/>
    </location>
</feature>